<dbReference type="Gramene" id="A06p09160.2_BraZ1">
    <property type="protein sequence ID" value="A06p09160.2_BraZ1.CDS.1"/>
    <property type="gene ID" value="A06g09160.2_BraZ1"/>
</dbReference>
<keyword evidence="5" id="KW-0539">Nucleus</keyword>
<accession>A0A3P5YD16</accession>
<dbReference type="EMBL" id="LS974622">
    <property type="protein sequence ID" value="CAG7868676.1"/>
    <property type="molecule type" value="Genomic_DNA"/>
</dbReference>
<evidence type="ECO:0000256" key="2">
    <source>
        <dbReference type="ARBA" id="ARBA00023015"/>
    </source>
</evidence>
<keyword evidence="2" id="KW-0805">Transcription regulation</keyword>
<dbReference type="InterPro" id="IPR015300">
    <property type="entry name" value="DNA-bd_pseudobarrel_sf"/>
</dbReference>
<dbReference type="PANTHER" id="PTHR34269">
    <property type="entry name" value="TRANSCRIPTION FACTOR B3-DOMAIN FAMILY-RELATED"/>
    <property type="match status" value="1"/>
</dbReference>
<dbReference type="GO" id="GO:0005634">
    <property type="term" value="C:nucleus"/>
    <property type="evidence" value="ECO:0007669"/>
    <property type="project" value="UniProtKB-SubCell"/>
</dbReference>
<feature type="domain" description="TF-B3" evidence="6">
    <location>
        <begin position="21"/>
        <end position="124"/>
    </location>
</feature>
<evidence type="ECO:0000256" key="3">
    <source>
        <dbReference type="ARBA" id="ARBA00023125"/>
    </source>
</evidence>
<dbReference type="Proteomes" id="UP000694005">
    <property type="component" value="Chromosome A06"/>
</dbReference>
<dbReference type="SMART" id="SM01019">
    <property type="entry name" value="B3"/>
    <property type="match status" value="1"/>
</dbReference>
<keyword evidence="3" id="KW-0238">DNA-binding</keyword>
<dbReference type="EMBL" id="LR031569">
    <property type="protein sequence ID" value="VDC65527.1"/>
    <property type="molecule type" value="Genomic_DNA"/>
</dbReference>
<evidence type="ECO:0000259" key="6">
    <source>
        <dbReference type="SMART" id="SM01019"/>
    </source>
</evidence>
<protein>
    <recommendedName>
        <fullName evidence="6">TF-B3 domain-containing protein</fullName>
    </recommendedName>
</protein>
<evidence type="ECO:0000256" key="1">
    <source>
        <dbReference type="ARBA" id="ARBA00004123"/>
    </source>
</evidence>
<dbReference type="InterPro" id="IPR051442">
    <property type="entry name" value="B3_domain"/>
</dbReference>
<comment type="subcellular location">
    <subcellularLocation>
        <location evidence="1">Nucleus</location>
    </subcellularLocation>
</comment>
<evidence type="ECO:0000256" key="4">
    <source>
        <dbReference type="ARBA" id="ARBA00023163"/>
    </source>
</evidence>
<evidence type="ECO:0000313" key="7">
    <source>
        <dbReference type="EMBL" id="CAG7868676.1"/>
    </source>
</evidence>
<proteinExistence type="predicted"/>
<dbReference type="PANTHER" id="PTHR34269:SF15">
    <property type="entry name" value="TF-B3 DOMAIN-CONTAINING PROTEIN"/>
    <property type="match status" value="1"/>
</dbReference>
<dbReference type="InterPro" id="IPR003340">
    <property type="entry name" value="B3_DNA-bd"/>
</dbReference>
<dbReference type="Gene3D" id="2.40.330.10">
    <property type="entry name" value="DNA-binding pseudobarrel domain"/>
    <property type="match status" value="1"/>
</dbReference>
<name>A0A3P5YD16_BRACM</name>
<keyword evidence="4" id="KW-0804">Transcription</keyword>
<reference evidence="8" key="1">
    <citation type="submission" date="2018-11" db="EMBL/GenBank/DDBJ databases">
        <authorList>
            <consortium name="Genoscope - CEA"/>
            <person name="William W."/>
        </authorList>
    </citation>
    <scope>NUCLEOTIDE SEQUENCE</scope>
</reference>
<dbReference type="SUPFAM" id="SSF101936">
    <property type="entry name" value="DNA-binding pseudobarrel domain"/>
    <property type="match status" value="1"/>
</dbReference>
<evidence type="ECO:0000256" key="5">
    <source>
        <dbReference type="ARBA" id="ARBA00023242"/>
    </source>
</evidence>
<dbReference type="AlphaFoldDB" id="A0A3P5YD16"/>
<sequence>MIIGALYPIDTVEPIHPAMIITKQLTNTDYVHSMVLPREQIESVLAVMDGVTDEGLRNGKEVDVYDATEEDEYKVTIKRVNDDTKYVFGKGWSTMKYSLDLEEGQELKLYWHRGYKRFIVLNFQYTLLMI</sequence>
<evidence type="ECO:0000313" key="8">
    <source>
        <dbReference type="EMBL" id="VDC65527.1"/>
    </source>
</evidence>
<gene>
    <name evidence="8" type="ORF">BRAA06T24067Z</name>
    <name evidence="7" type="ORF">BRAPAZ1V2_A06P09160.2</name>
</gene>
<organism evidence="8">
    <name type="scientific">Brassica campestris</name>
    <name type="common">Field mustard</name>
    <dbReference type="NCBI Taxonomy" id="3711"/>
    <lineage>
        <taxon>Eukaryota</taxon>
        <taxon>Viridiplantae</taxon>
        <taxon>Streptophyta</taxon>
        <taxon>Embryophyta</taxon>
        <taxon>Tracheophyta</taxon>
        <taxon>Spermatophyta</taxon>
        <taxon>Magnoliopsida</taxon>
        <taxon>eudicotyledons</taxon>
        <taxon>Gunneridae</taxon>
        <taxon>Pentapetalae</taxon>
        <taxon>rosids</taxon>
        <taxon>malvids</taxon>
        <taxon>Brassicales</taxon>
        <taxon>Brassicaceae</taxon>
        <taxon>Brassiceae</taxon>
        <taxon>Brassica</taxon>
    </lineage>
</organism>
<dbReference type="GO" id="GO:0003677">
    <property type="term" value="F:DNA binding"/>
    <property type="evidence" value="ECO:0007669"/>
    <property type="project" value="UniProtKB-KW"/>
</dbReference>
<dbReference type="CDD" id="cd10017">
    <property type="entry name" value="B3_DNA"/>
    <property type="match status" value="1"/>
</dbReference>